<dbReference type="CDD" id="cd17477">
    <property type="entry name" value="MFS_YcaD_like"/>
    <property type="match status" value="1"/>
</dbReference>
<evidence type="ECO:0000256" key="4">
    <source>
        <dbReference type="SAM" id="MobiDB-lite"/>
    </source>
</evidence>
<keyword evidence="2 5" id="KW-1133">Transmembrane helix</keyword>
<evidence type="ECO:0000313" key="7">
    <source>
        <dbReference type="EMBL" id="MBS7661981.1"/>
    </source>
</evidence>
<feature type="transmembrane region" description="Helical" evidence="5">
    <location>
        <begin position="236"/>
        <end position="254"/>
    </location>
</feature>
<dbReference type="Gene3D" id="1.20.1250.20">
    <property type="entry name" value="MFS general substrate transporter like domains"/>
    <property type="match status" value="2"/>
</dbReference>
<evidence type="ECO:0000259" key="6">
    <source>
        <dbReference type="PROSITE" id="PS50850"/>
    </source>
</evidence>
<feature type="transmembrane region" description="Helical" evidence="5">
    <location>
        <begin position="132"/>
        <end position="151"/>
    </location>
</feature>
<feature type="transmembrane region" description="Helical" evidence="5">
    <location>
        <begin position="266"/>
        <end position="286"/>
    </location>
</feature>
<proteinExistence type="predicted"/>
<dbReference type="PANTHER" id="PTHR23521">
    <property type="entry name" value="TRANSPORTER MFS SUPERFAMILY"/>
    <property type="match status" value="1"/>
</dbReference>
<feature type="transmembrane region" description="Helical" evidence="5">
    <location>
        <begin position="72"/>
        <end position="93"/>
    </location>
</feature>
<feature type="transmembrane region" description="Helical" evidence="5">
    <location>
        <begin position="292"/>
        <end position="313"/>
    </location>
</feature>
<dbReference type="InterPro" id="IPR011701">
    <property type="entry name" value="MFS"/>
</dbReference>
<gene>
    <name evidence="7" type="ORF">I0D00_08525</name>
</gene>
<keyword evidence="3 5" id="KW-0472">Membrane</keyword>
<feature type="transmembrane region" description="Helical" evidence="5">
    <location>
        <begin position="357"/>
        <end position="374"/>
    </location>
</feature>
<feature type="region of interest" description="Disordered" evidence="4">
    <location>
        <begin position="402"/>
        <end position="433"/>
    </location>
</feature>
<name>A0ABS5Q0Y6_9PSED</name>
<dbReference type="SUPFAM" id="SSF103473">
    <property type="entry name" value="MFS general substrate transporter"/>
    <property type="match status" value="1"/>
</dbReference>
<feature type="domain" description="Major facilitator superfamily (MFS) profile" evidence="6">
    <location>
        <begin position="8"/>
        <end position="380"/>
    </location>
</feature>
<comment type="caution">
    <text evidence="7">The sequence shown here is derived from an EMBL/GenBank/DDBJ whole genome shotgun (WGS) entry which is preliminary data.</text>
</comment>
<evidence type="ECO:0000256" key="1">
    <source>
        <dbReference type="ARBA" id="ARBA00022692"/>
    </source>
</evidence>
<dbReference type="PROSITE" id="PS50850">
    <property type="entry name" value="MFS"/>
    <property type="match status" value="1"/>
</dbReference>
<dbReference type="InterPro" id="IPR047200">
    <property type="entry name" value="MFS_YcaD-like"/>
</dbReference>
<accession>A0ABS5Q0Y6</accession>
<feature type="transmembrane region" description="Helical" evidence="5">
    <location>
        <begin position="42"/>
        <end position="60"/>
    </location>
</feature>
<organism evidence="7 8">
    <name type="scientific">Pseudomonas lalucatii</name>
    <dbReference type="NCBI Taxonomy" id="1424203"/>
    <lineage>
        <taxon>Bacteria</taxon>
        <taxon>Pseudomonadati</taxon>
        <taxon>Pseudomonadota</taxon>
        <taxon>Gammaproteobacteria</taxon>
        <taxon>Pseudomonadales</taxon>
        <taxon>Pseudomonadaceae</taxon>
        <taxon>Pseudomonas</taxon>
    </lineage>
</organism>
<dbReference type="RefSeq" id="WP_213639293.1">
    <property type="nucleotide sequence ID" value="NZ_JADPMV010000001.1"/>
</dbReference>
<evidence type="ECO:0000256" key="5">
    <source>
        <dbReference type="SAM" id="Phobius"/>
    </source>
</evidence>
<dbReference type="InterPro" id="IPR020846">
    <property type="entry name" value="MFS_dom"/>
</dbReference>
<evidence type="ECO:0000256" key="2">
    <source>
        <dbReference type="ARBA" id="ARBA00022989"/>
    </source>
</evidence>
<keyword evidence="8" id="KW-1185">Reference proteome</keyword>
<feature type="transmembrane region" description="Helical" evidence="5">
    <location>
        <begin position="325"/>
        <end position="345"/>
    </location>
</feature>
<sequence length="433" mass="45785">MLQQTVRSVWPLFFGLGIIGLCIGAQGSLLGIRAELEGFDTLATGLLMSGYYVGFLLGSLRAPAIIQRVGHVRAFAALTALASMTILVHSVLVDPWVWGLMRLLTGFAVSAIYVVAESWLNQAADNRTRGQLLSLYMITMLAGLSAGQFLLNLSDPAGFELFTLISILISLAAIPILITATPMPAFESARPVSIATLYRLAPTGLVGSFLINACYAMVLGMGSVYASRLGMRVEQIALFMALLVLGGMLLQWPLGRLSDSRDRRTVIAASAVAALLFALISAQVGLTDNHSHLLLALLFGGTCFPLLALYLALTNDQLEADQATGASSTLLLVGGVGASIGPFLISLTMDRWGPASFFWSLAAMAALMAAHALYKRISDPFPSTSESTSPFQMQAPFPVGSVLMESMPGEDGEGESPIDDNPEAAGEKAPPLA</sequence>
<feature type="transmembrane region" description="Helical" evidence="5">
    <location>
        <begin position="12"/>
        <end position="30"/>
    </location>
</feature>
<feature type="compositionally biased region" description="Acidic residues" evidence="4">
    <location>
        <begin position="408"/>
        <end position="422"/>
    </location>
</feature>
<keyword evidence="1 5" id="KW-0812">Transmembrane</keyword>
<reference evidence="7 8" key="1">
    <citation type="journal article" date="2021" name="Syst. Appl. Microbiol.">
        <title>Pseudomonas lalucatii sp. nov. isolated from Vallgornera, a karstic cave in Mallorca, Western Mediterranean.</title>
        <authorList>
            <person name="Busquets A."/>
            <person name="Mulet M."/>
            <person name="Gomila M."/>
            <person name="Garcia-Valdes E."/>
        </authorList>
    </citation>
    <scope>NUCLEOTIDE SEQUENCE [LARGE SCALE GENOMIC DNA]</scope>
    <source>
        <strain evidence="7 8">R1b54</strain>
    </source>
</reference>
<feature type="transmembrane region" description="Helical" evidence="5">
    <location>
        <begin position="157"/>
        <end position="179"/>
    </location>
</feature>
<dbReference type="PANTHER" id="PTHR23521:SF3">
    <property type="entry name" value="MFS TRANSPORTER"/>
    <property type="match status" value="1"/>
</dbReference>
<feature type="transmembrane region" description="Helical" evidence="5">
    <location>
        <begin position="200"/>
        <end position="224"/>
    </location>
</feature>
<evidence type="ECO:0000256" key="3">
    <source>
        <dbReference type="ARBA" id="ARBA00023136"/>
    </source>
</evidence>
<dbReference type="Pfam" id="PF07690">
    <property type="entry name" value="MFS_1"/>
    <property type="match status" value="1"/>
</dbReference>
<dbReference type="InterPro" id="IPR036259">
    <property type="entry name" value="MFS_trans_sf"/>
</dbReference>
<evidence type="ECO:0000313" key="8">
    <source>
        <dbReference type="Proteomes" id="UP001196601"/>
    </source>
</evidence>
<dbReference type="Proteomes" id="UP001196601">
    <property type="component" value="Unassembled WGS sequence"/>
</dbReference>
<feature type="transmembrane region" description="Helical" evidence="5">
    <location>
        <begin position="99"/>
        <end position="120"/>
    </location>
</feature>
<dbReference type="EMBL" id="JADPMV010000001">
    <property type="protein sequence ID" value="MBS7661981.1"/>
    <property type="molecule type" value="Genomic_DNA"/>
</dbReference>
<protein>
    <submittedName>
        <fullName evidence="7">MFS transporter</fullName>
    </submittedName>
</protein>